<accession>A0ACC2WQ82</accession>
<gene>
    <name evidence="1" type="ORF">QFC22_005946</name>
</gene>
<keyword evidence="2" id="KW-1185">Reference proteome</keyword>
<dbReference type="EMBL" id="JASBWU010000021">
    <property type="protein sequence ID" value="KAJ9113638.1"/>
    <property type="molecule type" value="Genomic_DNA"/>
</dbReference>
<sequence>MPAVKRKAGQSSDGGSKKTAKPSEYHGETSSTHGMLARAIEDNMIDDAESESDGEADEEVGQDDGEDEEGFTDLEDGADDEGMLDVEAHGKESKSSRRKPPTVEEMEQLRRQEEERGGHFGFAMKINALLSSTFLAPLPEDGRSVYTPSQASPTIRNILTSIHSHINQMKPLPALPVNSAAQRLAPVRIPFPHPSPLEEGRAKDIKWTLGWESPKEIIVCGGWPVLGSHRKGRKIAGTKEVELNAIDLAIVMPDDMFTPKDRTAYRYFHKRAHYIAVMASSLQALGKSSTKTKQDDMSKIWKSMTVEWDFEGGDMRRPILVLTFPKDKSVGLKHTQTIRILAAIGPDVFPLASLYPSKSNIKLSSEDAAESTATPLYNTSILKDTLHKPHLLWLHAMHKACPSFRSALALWRIWGDRRGLSERSSGGGVGWSWFGSMILGFIVQGGEIGTAKDRSMRKPKQGLGRGLSEWQLLRAGWELLCQCGGMQHSRRVLMHSGLTLASTDFSKTPVYMKPLADTYAVPTAEMISAFEHVFVEPTGKVNLLAGWEEGEISLLRSEARSTLAMLADSSVDRFDQVFLEPLQSSALRFDETMRIDGSEVELKNPSVLAALEQPDIYRYYAESIARLLRRGLNTRARNVVVKAPTPARWSIQETLSQDRGTIEISLWLDKEQAPRALDQGPPSEDLEGSAAFRELWGEKAELRRFKDGSITESVVWNVSRPEERALITGMATKWLLERHFGITDVAWSAPLYLPLVQLPASAHQAINTEHSEKFGFKPAMDAFESVYKLLKAADDDLPLTILNFTAMSEQLRYTSVFVPHAVDLERMKSAPECLQYMPAIDVMMQFESSRRWPDDLVAIQKVKMAFLVKLAGVLQEAGHRASVALEANSPDIQDHAAVEVVAHGFAFRLRVYHDRERTLLERMIEDADLPSEKLRVIAQQTYDLHVRRFTSSPRHHAAISTLHHLFPSFASASRLLKRWLSSHMLSSHLPSEFVELLMASVYISPESFEAPSSAHTGFIRALQRLAKWNWRETPILLPLYSVTSGATDEVSKRPTFPEAAQAKALKAFNDTRKVDREYLKQTMIIVTEEDLLGKAWLRDGQPSKLIASRVVMLAAAAGEMLNAGVAPVESLFKTPIREYDFLINMKAEIDTQAAYKIFANADSSIRQAWESHQRNQMSSGMAGKDILVDFNPVTMFVQDLERMYGHQIVFFHDRLGGTVIGGLWNPAILQHRSFKPFLGYSTKPVAGEELKVSSMVEANKEGILAEIKRLGDGIVELIEVLQHE</sequence>
<protein>
    <submittedName>
        <fullName evidence="1">Uncharacterized protein</fullName>
    </submittedName>
</protein>
<organism evidence="1 2">
    <name type="scientific">Naganishia vaughanmartiniae</name>
    <dbReference type="NCBI Taxonomy" id="1424756"/>
    <lineage>
        <taxon>Eukaryota</taxon>
        <taxon>Fungi</taxon>
        <taxon>Dikarya</taxon>
        <taxon>Basidiomycota</taxon>
        <taxon>Agaricomycotina</taxon>
        <taxon>Tremellomycetes</taxon>
        <taxon>Filobasidiales</taxon>
        <taxon>Filobasidiaceae</taxon>
        <taxon>Naganishia</taxon>
    </lineage>
</organism>
<evidence type="ECO:0000313" key="2">
    <source>
        <dbReference type="Proteomes" id="UP001243375"/>
    </source>
</evidence>
<comment type="caution">
    <text evidence="1">The sequence shown here is derived from an EMBL/GenBank/DDBJ whole genome shotgun (WGS) entry which is preliminary data.</text>
</comment>
<name>A0ACC2WQ82_9TREE</name>
<dbReference type="Proteomes" id="UP001243375">
    <property type="component" value="Unassembled WGS sequence"/>
</dbReference>
<proteinExistence type="predicted"/>
<reference evidence="1" key="1">
    <citation type="submission" date="2023-04" db="EMBL/GenBank/DDBJ databases">
        <title>Draft Genome sequencing of Naganishia species isolated from polar environments using Oxford Nanopore Technology.</title>
        <authorList>
            <person name="Leo P."/>
            <person name="Venkateswaran K."/>
        </authorList>
    </citation>
    <scope>NUCLEOTIDE SEQUENCE</scope>
    <source>
        <strain evidence="1">MNA-CCFEE 5425</strain>
    </source>
</reference>
<evidence type="ECO:0000313" key="1">
    <source>
        <dbReference type="EMBL" id="KAJ9113638.1"/>
    </source>
</evidence>